<keyword evidence="4 5" id="KW-0472">Membrane</keyword>
<comment type="subcellular location">
    <subcellularLocation>
        <location evidence="1">Membrane</location>
        <topology evidence="1">Multi-pass membrane protein</topology>
    </subcellularLocation>
</comment>
<feature type="transmembrane region" description="Helical" evidence="5">
    <location>
        <begin position="401"/>
        <end position="423"/>
    </location>
</feature>
<evidence type="ECO:0000313" key="7">
    <source>
        <dbReference type="EMBL" id="RMX37513.1"/>
    </source>
</evidence>
<feature type="domain" description="Amino acid transporter transmembrane" evidence="6">
    <location>
        <begin position="147"/>
        <end position="475"/>
    </location>
</feature>
<feature type="transmembrane region" description="Helical" evidence="5">
    <location>
        <begin position="189"/>
        <end position="211"/>
    </location>
</feature>
<name>A0A3M6T856_POCDA</name>
<keyword evidence="3 5" id="KW-1133">Transmembrane helix</keyword>
<dbReference type="InterPro" id="IPR013057">
    <property type="entry name" value="AA_transpt_TM"/>
</dbReference>
<feature type="transmembrane region" description="Helical" evidence="5">
    <location>
        <begin position="365"/>
        <end position="389"/>
    </location>
</feature>
<evidence type="ECO:0000256" key="4">
    <source>
        <dbReference type="ARBA" id="ARBA00023136"/>
    </source>
</evidence>
<feature type="transmembrane region" description="Helical" evidence="5">
    <location>
        <begin position="223"/>
        <end position="240"/>
    </location>
</feature>
<keyword evidence="8" id="KW-1185">Reference proteome</keyword>
<sequence length="476" mass="52646">QPYFNWLEVRLSTVKVRGHLHLVILRRMHQDDGARSSIKMFANIFISFIGAGILGMPHAFKEAGVIEGSAIMALIGTLSVKAMLLIIDCKKKLTWKKRDHVKGAVISVDGKVASEEKELLKAAESGEVTDKVMEDGVDDLLVSIDKIMAFVTLMPTHSMASVSQMLQSAAHEIDYGDLGFHALGNSGRALVDTSIVISQIGFSCAYLIFISDTLNNMLPVLSKHQYLMTLLPPLAVLVNFRHLKKLAIFSLFADFANVFAYCVVFWFDFAHFEKVKIHPQIARISGLPFFLGVAIYCYEGAGLILSLEASCARDSRDKFRSVFKLTLFLVTTLYIAFGVCGYLSFGENTQQMITLNLPLGPFPAVVQLCLCFSLFFTYPIMMFPVVLLLEKKLLPDGGKSSYYQGTVLRACVVVLSGIVVLVIPNFSTLMAFFGSSCCTLLGFVLPGIFHLRIFEGHLTKGEWFIDILIIFLGLVG</sequence>
<accession>A0A3M6T856</accession>
<proteinExistence type="predicted"/>
<dbReference type="GO" id="GO:0015179">
    <property type="term" value="F:L-amino acid transmembrane transporter activity"/>
    <property type="evidence" value="ECO:0007669"/>
    <property type="project" value="TreeGrafter"/>
</dbReference>
<dbReference type="OrthoDB" id="1684102at2759"/>
<dbReference type="GO" id="GO:0005774">
    <property type="term" value="C:vacuolar membrane"/>
    <property type="evidence" value="ECO:0007669"/>
    <property type="project" value="TreeGrafter"/>
</dbReference>
<feature type="transmembrane region" description="Helical" evidence="5">
    <location>
        <begin position="325"/>
        <end position="345"/>
    </location>
</feature>
<evidence type="ECO:0000313" key="8">
    <source>
        <dbReference type="Proteomes" id="UP000275408"/>
    </source>
</evidence>
<dbReference type="AlphaFoldDB" id="A0A3M6T856"/>
<feature type="transmembrane region" description="Helical" evidence="5">
    <location>
        <begin position="40"/>
        <end position="60"/>
    </location>
</feature>
<dbReference type="PANTHER" id="PTHR22950:SF677">
    <property type="entry name" value="AMINO ACID TRANSPORTER TRANSMEMBRANE DOMAIN-CONTAINING PROTEIN"/>
    <property type="match status" value="1"/>
</dbReference>
<feature type="transmembrane region" description="Helical" evidence="5">
    <location>
        <begin position="287"/>
        <end position="305"/>
    </location>
</feature>
<dbReference type="PANTHER" id="PTHR22950">
    <property type="entry name" value="AMINO ACID TRANSPORTER"/>
    <property type="match status" value="1"/>
</dbReference>
<feature type="transmembrane region" description="Helical" evidence="5">
    <location>
        <begin position="429"/>
        <end position="451"/>
    </location>
</feature>
<evidence type="ECO:0000259" key="6">
    <source>
        <dbReference type="Pfam" id="PF01490"/>
    </source>
</evidence>
<evidence type="ECO:0000256" key="5">
    <source>
        <dbReference type="SAM" id="Phobius"/>
    </source>
</evidence>
<dbReference type="STRING" id="46731.A0A3M6T856"/>
<protein>
    <recommendedName>
        <fullName evidence="6">Amino acid transporter transmembrane domain-containing protein</fullName>
    </recommendedName>
</protein>
<feature type="non-terminal residue" evidence="7">
    <location>
        <position position="1"/>
    </location>
</feature>
<dbReference type="Proteomes" id="UP000275408">
    <property type="component" value="Unassembled WGS sequence"/>
</dbReference>
<evidence type="ECO:0000256" key="2">
    <source>
        <dbReference type="ARBA" id="ARBA00022692"/>
    </source>
</evidence>
<evidence type="ECO:0000256" key="3">
    <source>
        <dbReference type="ARBA" id="ARBA00022989"/>
    </source>
</evidence>
<feature type="domain" description="Amino acid transporter transmembrane" evidence="6">
    <location>
        <begin position="36"/>
        <end position="97"/>
    </location>
</feature>
<gene>
    <name evidence="7" type="ORF">pdam_00012826</name>
</gene>
<feature type="transmembrane region" description="Helical" evidence="5">
    <location>
        <begin position="66"/>
        <end position="87"/>
    </location>
</feature>
<feature type="transmembrane region" description="Helical" evidence="5">
    <location>
        <begin position="247"/>
        <end position="267"/>
    </location>
</feature>
<keyword evidence="2 5" id="KW-0812">Transmembrane</keyword>
<dbReference type="EMBL" id="RCHS01004107">
    <property type="protein sequence ID" value="RMX37513.1"/>
    <property type="molecule type" value="Genomic_DNA"/>
</dbReference>
<comment type="caution">
    <text evidence="7">The sequence shown here is derived from an EMBL/GenBank/DDBJ whole genome shotgun (WGS) entry which is preliminary data.</text>
</comment>
<reference evidence="7 8" key="1">
    <citation type="journal article" date="2018" name="Sci. Rep.">
        <title>Comparative analysis of the Pocillopora damicornis genome highlights role of immune system in coral evolution.</title>
        <authorList>
            <person name="Cunning R."/>
            <person name="Bay R.A."/>
            <person name="Gillette P."/>
            <person name="Baker A.C."/>
            <person name="Traylor-Knowles N."/>
        </authorList>
    </citation>
    <scope>NUCLEOTIDE SEQUENCE [LARGE SCALE GENOMIC DNA]</scope>
    <source>
        <strain evidence="7">RSMAS</strain>
        <tissue evidence="7">Whole animal</tissue>
    </source>
</reference>
<evidence type="ECO:0000256" key="1">
    <source>
        <dbReference type="ARBA" id="ARBA00004141"/>
    </source>
</evidence>
<organism evidence="7 8">
    <name type="scientific">Pocillopora damicornis</name>
    <name type="common">Cauliflower coral</name>
    <name type="synonym">Millepora damicornis</name>
    <dbReference type="NCBI Taxonomy" id="46731"/>
    <lineage>
        <taxon>Eukaryota</taxon>
        <taxon>Metazoa</taxon>
        <taxon>Cnidaria</taxon>
        <taxon>Anthozoa</taxon>
        <taxon>Hexacorallia</taxon>
        <taxon>Scleractinia</taxon>
        <taxon>Astrocoeniina</taxon>
        <taxon>Pocilloporidae</taxon>
        <taxon>Pocillopora</taxon>
    </lineage>
</organism>
<dbReference type="Pfam" id="PF01490">
    <property type="entry name" value="Aa_trans"/>
    <property type="match status" value="2"/>
</dbReference>